<dbReference type="Pfam" id="PF08529">
    <property type="entry name" value="NusA_N"/>
    <property type="match status" value="1"/>
</dbReference>
<feature type="region of interest" description="Disordered" evidence="8">
    <location>
        <begin position="374"/>
        <end position="446"/>
    </location>
</feature>
<reference evidence="10 11" key="1">
    <citation type="submission" date="2017-09" db="EMBL/GenBank/DDBJ databases">
        <title>Depth-based differentiation of microbial function through sediment-hosted aquifers and enrichment of novel symbionts in the deep terrestrial subsurface.</title>
        <authorList>
            <person name="Probst A.J."/>
            <person name="Ladd B."/>
            <person name="Jarett J.K."/>
            <person name="Geller-Mcgrath D.E."/>
            <person name="Sieber C.M."/>
            <person name="Emerson J.B."/>
            <person name="Anantharaman K."/>
            <person name="Thomas B.C."/>
            <person name="Malmstrom R."/>
            <person name="Stieglmeier M."/>
            <person name="Klingl A."/>
            <person name="Woyke T."/>
            <person name="Ryan C.M."/>
            <person name="Banfield J.F."/>
        </authorList>
    </citation>
    <scope>NUCLEOTIDE SEQUENCE [LARGE SCALE GENOMIC DNA]</scope>
    <source>
        <strain evidence="10">CG11_big_fil_rev_8_21_14_0_20_40_24</strain>
    </source>
</reference>
<evidence type="ECO:0000256" key="7">
    <source>
        <dbReference type="HAMAP-Rule" id="MF_00945"/>
    </source>
</evidence>
<dbReference type="EMBL" id="PCVC01000058">
    <property type="protein sequence ID" value="PIQ66830.1"/>
    <property type="molecule type" value="Genomic_DNA"/>
</dbReference>
<gene>
    <name evidence="7 10" type="primary">nusA</name>
    <name evidence="10" type="ORF">COV95_02025</name>
</gene>
<keyword evidence="3 7" id="KW-0889">Transcription antitermination</keyword>
<evidence type="ECO:0000256" key="2">
    <source>
        <dbReference type="ARBA" id="ARBA00022490"/>
    </source>
</evidence>
<proteinExistence type="inferred from homology"/>
<evidence type="ECO:0000313" key="11">
    <source>
        <dbReference type="Proteomes" id="UP000229834"/>
    </source>
</evidence>
<dbReference type="PANTHER" id="PTHR22648">
    <property type="entry name" value="TRANSCRIPTION TERMINATION FACTOR NUSA"/>
    <property type="match status" value="1"/>
</dbReference>
<dbReference type="InterPro" id="IPR030842">
    <property type="entry name" value="TF_NusA_bacterial"/>
</dbReference>
<dbReference type="SUPFAM" id="SSF54814">
    <property type="entry name" value="Prokaryotic type KH domain (KH-domain type II)"/>
    <property type="match status" value="2"/>
</dbReference>
<dbReference type="InterPro" id="IPR015946">
    <property type="entry name" value="KH_dom-like_a/b"/>
</dbReference>
<dbReference type="PANTHER" id="PTHR22648:SF0">
    <property type="entry name" value="TRANSCRIPTION TERMINATION_ANTITERMINATION PROTEIN NUSA"/>
    <property type="match status" value="1"/>
</dbReference>
<evidence type="ECO:0000256" key="5">
    <source>
        <dbReference type="ARBA" id="ARBA00023015"/>
    </source>
</evidence>
<name>A0A2H0K6F0_9BACT</name>
<dbReference type="Gene3D" id="2.40.50.140">
    <property type="entry name" value="Nucleic acid-binding proteins"/>
    <property type="match status" value="1"/>
</dbReference>
<dbReference type="SUPFAM" id="SSF69705">
    <property type="entry name" value="Transcription factor NusA, N-terminal domain"/>
    <property type="match status" value="1"/>
</dbReference>
<dbReference type="SMART" id="SM00322">
    <property type="entry name" value="KH"/>
    <property type="match status" value="1"/>
</dbReference>
<dbReference type="CDD" id="cd22529">
    <property type="entry name" value="KH-II_NusA_rpt2"/>
    <property type="match status" value="1"/>
</dbReference>
<keyword evidence="1 7" id="KW-0806">Transcription termination</keyword>
<dbReference type="GO" id="GO:0003723">
    <property type="term" value="F:RNA binding"/>
    <property type="evidence" value="ECO:0007669"/>
    <property type="project" value="UniProtKB-UniRule"/>
</dbReference>
<dbReference type="Pfam" id="PF26594">
    <property type="entry name" value="KH_NusA_2nd"/>
    <property type="match status" value="1"/>
</dbReference>
<dbReference type="SMART" id="SM00316">
    <property type="entry name" value="S1"/>
    <property type="match status" value="1"/>
</dbReference>
<keyword evidence="2 7" id="KW-0963">Cytoplasm</keyword>
<dbReference type="InterPro" id="IPR012340">
    <property type="entry name" value="NA-bd_OB-fold"/>
</dbReference>
<dbReference type="InterPro" id="IPR009019">
    <property type="entry name" value="KH_sf_prok-type"/>
</dbReference>
<keyword evidence="6 7" id="KW-0804">Transcription</keyword>
<evidence type="ECO:0000256" key="3">
    <source>
        <dbReference type="ARBA" id="ARBA00022814"/>
    </source>
</evidence>
<dbReference type="FunFam" id="3.30.300.20:FF:000002">
    <property type="entry name" value="Transcription termination/antitermination protein NusA"/>
    <property type="match status" value="1"/>
</dbReference>
<dbReference type="InterPro" id="IPR025249">
    <property type="entry name" value="TF_NusA_KH_1st"/>
</dbReference>
<keyword evidence="5 7" id="KW-0805">Transcription regulation</keyword>
<dbReference type="InterPro" id="IPR003029">
    <property type="entry name" value="S1_domain"/>
</dbReference>
<dbReference type="GO" id="GO:0005829">
    <property type="term" value="C:cytosol"/>
    <property type="evidence" value="ECO:0007669"/>
    <property type="project" value="TreeGrafter"/>
</dbReference>
<dbReference type="GO" id="GO:0031564">
    <property type="term" value="P:transcription antitermination"/>
    <property type="evidence" value="ECO:0007669"/>
    <property type="project" value="UniProtKB-UniRule"/>
</dbReference>
<dbReference type="InterPro" id="IPR058582">
    <property type="entry name" value="KH_NusA_2nd"/>
</dbReference>
<evidence type="ECO:0000259" key="9">
    <source>
        <dbReference type="PROSITE" id="PS50126"/>
    </source>
</evidence>
<comment type="caution">
    <text evidence="10">The sequence shown here is derived from an EMBL/GenBank/DDBJ whole genome shotgun (WGS) entry which is preliminary data.</text>
</comment>
<feature type="compositionally biased region" description="Basic and acidic residues" evidence="8">
    <location>
        <begin position="421"/>
        <end position="434"/>
    </location>
</feature>
<dbReference type="GO" id="GO:0003700">
    <property type="term" value="F:DNA-binding transcription factor activity"/>
    <property type="evidence" value="ECO:0007669"/>
    <property type="project" value="InterPro"/>
</dbReference>
<dbReference type="Gene3D" id="3.30.300.20">
    <property type="match status" value="2"/>
</dbReference>
<dbReference type="InterPro" id="IPR036555">
    <property type="entry name" value="NusA_N_sf"/>
</dbReference>
<dbReference type="InterPro" id="IPR004087">
    <property type="entry name" value="KH_dom"/>
</dbReference>
<evidence type="ECO:0000313" key="10">
    <source>
        <dbReference type="EMBL" id="PIQ66830.1"/>
    </source>
</evidence>
<dbReference type="HAMAP" id="MF_00945_B">
    <property type="entry name" value="NusA_B"/>
    <property type="match status" value="1"/>
</dbReference>
<protein>
    <recommendedName>
        <fullName evidence="7">Transcription termination/antitermination protein NusA</fullName>
    </recommendedName>
</protein>
<organism evidence="10 11">
    <name type="scientific">Candidatus Zambryskibacteria bacterium CG11_big_fil_rev_8_21_14_0_20_40_24</name>
    <dbReference type="NCBI Taxonomy" id="1975116"/>
    <lineage>
        <taxon>Bacteria</taxon>
        <taxon>Candidatus Zambryskiibacteriota</taxon>
    </lineage>
</organism>
<dbReference type="InterPro" id="IPR013735">
    <property type="entry name" value="TF_NusA_N"/>
</dbReference>
<dbReference type="AlphaFoldDB" id="A0A2H0K6F0"/>
<dbReference type="Proteomes" id="UP000229834">
    <property type="component" value="Unassembled WGS sequence"/>
</dbReference>
<evidence type="ECO:0000256" key="4">
    <source>
        <dbReference type="ARBA" id="ARBA00022884"/>
    </source>
</evidence>
<evidence type="ECO:0000256" key="6">
    <source>
        <dbReference type="ARBA" id="ARBA00023163"/>
    </source>
</evidence>
<dbReference type="Pfam" id="PF00575">
    <property type="entry name" value="S1"/>
    <property type="match status" value="1"/>
</dbReference>
<dbReference type="PROSITE" id="PS50126">
    <property type="entry name" value="S1"/>
    <property type="match status" value="1"/>
</dbReference>
<dbReference type="InterPro" id="IPR010213">
    <property type="entry name" value="TF_NusA"/>
</dbReference>
<dbReference type="CDD" id="cd04455">
    <property type="entry name" value="S1_NusA"/>
    <property type="match status" value="1"/>
</dbReference>
<sequence length="446" mass="49919">MFDLKVINSVLEQLQEERGIPKEKIIEAIEAALSTAYNKEFGKRGRIIRAKFDIDSGKTDFFQVKIVADESRVFFELDGDEETPEVMGEGEEEKILFNPERHILLEDARKIKKDVQIDEEMIFPLESKGEFGRIASQTAKQVIMQKIREAEKVSVLSEFGEREGEIVSGVVQRIERGNIFVDMGRATGLLPYEEQIPGERFSQGERVRAYLFRVEESPRGIFLRLSRSHPKFLEKLFAQETPEVANGVVEIKAIAREAGFRSKIAAHSNDDHVDPVGSMVGQRGVRVSTVMSELGGEKIDVIEWSEDPKRFIEDALSPAKILNVDIDEENNEAVVEVSEDQQSLAIGKGGQNVRLAAKLTGWKIDIRSVKGENLAEGQPDEIGVSDTETEKAEKSQDSQSDELAPSEEKPEENTTPAENGNIEKTDKELKELNGEKVNSADNEESK</sequence>
<comment type="similarity">
    <text evidence="7">Belongs to the NusA family.</text>
</comment>
<evidence type="ECO:0000256" key="8">
    <source>
        <dbReference type="SAM" id="MobiDB-lite"/>
    </source>
</evidence>
<comment type="subunit">
    <text evidence="7">Monomer. Binds directly to the core enzyme of the DNA-dependent RNA polymerase and to nascent RNA.</text>
</comment>
<dbReference type="Gene3D" id="3.30.1480.10">
    <property type="entry name" value="NusA, N-terminal domain"/>
    <property type="match status" value="1"/>
</dbReference>
<dbReference type="SUPFAM" id="SSF50249">
    <property type="entry name" value="Nucleic acid-binding proteins"/>
    <property type="match status" value="1"/>
</dbReference>
<keyword evidence="4 7" id="KW-0694">RNA-binding</keyword>
<dbReference type="GO" id="GO:0006353">
    <property type="term" value="P:DNA-templated transcription termination"/>
    <property type="evidence" value="ECO:0007669"/>
    <property type="project" value="UniProtKB-UniRule"/>
</dbReference>
<dbReference type="FunFam" id="3.30.300.20:FF:000005">
    <property type="entry name" value="Transcription termination/antitermination protein NusA"/>
    <property type="match status" value="1"/>
</dbReference>
<dbReference type="PROSITE" id="PS50084">
    <property type="entry name" value="KH_TYPE_1"/>
    <property type="match status" value="1"/>
</dbReference>
<accession>A0A2H0K6F0</accession>
<comment type="subcellular location">
    <subcellularLocation>
        <location evidence="7">Cytoplasm</location>
    </subcellularLocation>
</comment>
<dbReference type="CDD" id="cd02134">
    <property type="entry name" value="KH-II_NusA_rpt1"/>
    <property type="match status" value="1"/>
</dbReference>
<dbReference type="NCBIfam" id="TIGR01953">
    <property type="entry name" value="NusA"/>
    <property type="match status" value="1"/>
</dbReference>
<comment type="function">
    <text evidence="7">Participates in both transcription termination and antitermination.</text>
</comment>
<evidence type="ECO:0000256" key="1">
    <source>
        <dbReference type="ARBA" id="ARBA00022472"/>
    </source>
</evidence>
<feature type="domain" description="S1 motif" evidence="9">
    <location>
        <begin position="164"/>
        <end position="226"/>
    </location>
</feature>
<dbReference type="Pfam" id="PF13184">
    <property type="entry name" value="KH_NusA_1st"/>
    <property type="match status" value="1"/>
</dbReference>